<keyword evidence="3" id="KW-1185">Reference proteome</keyword>
<dbReference type="InterPro" id="IPR001611">
    <property type="entry name" value="Leu-rich_rpt"/>
</dbReference>
<evidence type="ECO:0000313" key="3">
    <source>
        <dbReference type="Proteomes" id="UP000789901"/>
    </source>
</evidence>
<comment type="caution">
    <text evidence="2">The sequence shown here is derived from an EMBL/GenBank/DDBJ whole genome shotgun (WGS) entry which is preliminary data.</text>
</comment>
<reference evidence="2 3" key="1">
    <citation type="submission" date="2021-06" db="EMBL/GenBank/DDBJ databases">
        <authorList>
            <person name="Kallberg Y."/>
            <person name="Tangrot J."/>
            <person name="Rosling A."/>
        </authorList>
    </citation>
    <scope>NUCLEOTIDE SEQUENCE [LARGE SCALE GENOMIC DNA]</scope>
    <source>
        <strain evidence="2 3">120-4 pot B 10/14</strain>
    </source>
</reference>
<gene>
    <name evidence="2" type="ORF">GMARGA_LOCUS15790</name>
</gene>
<dbReference type="Gene3D" id="3.80.10.10">
    <property type="entry name" value="Ribonuclease Inhibitor"/>
    <property type="match status" value="1"/>
</dbReference>
<dbReference type="InterPro" id="IPR032675">
    <property type="entry name" value="LRR_dom_sf"/>
</dbReference>
<evidence type="ECO:0000313" key="2">
    <source>
        <dbReference type="EMBL" id="CAG8745164.1"/>
    </source>
</evidence>
<dbReference type="Proteomes" id="UP000789901">
    <property type="component" value="Unassembled WGS sequence"/>
</dbReference>
<feature type="compositionally biased region" description="Basic and acidic residues" evidence="1">
    <location>
        <begin position="1"/>
        <end position="18"/>
    </location>
</feature>
<accession>A0ABN7V994</accession>
<dbReference type="PROSITE" id="PS51450">
    <property type="entry name" value="LRR"/>
    <property type="match status" value="1"/>
</dbReference>
<protein>
    <submittedName>
        <fullName evidence="2">14629_t:CDS:1</fullName>
    </submittedName>
</protein>
<name>A0ABN7V994_GIGMA</name>
<dbReference type="EMBL" id="CAJVQB010011095">
    <property type="protein sequence ID" value="CAG8745164.1"/>
    <property type="molecule type" value="Genomic_DNA"/>
</dbReference>
<dbReference type="SUPFAM" id="SSF52058">
    <property type="entry name" value="L domain-like"/>
    <property type="match status" value="1"/>
</dbReference>
<evidence type="ECO:0000256" key="1">
    <source>
        <dbReference type="SAM" id="MobiDB-lite"/>
    </source>
</evidence>
<organism evidence="2 3">
    <name type="scientific">Gigaspora margarita</name>
    <dbReference type="NCBI Taxonomy" id="4874"/>
    <lineage>
        <taxon>Eukaryota</taxon>
        <taxon>Fungi</taxon>
        <taxon>Fungi incertae sedis</taxon>
        <taxon>Mucoromycota</taxon>
        <taxon>Glomeromycotina</taxon>
        <taxon>Glomeromycetes</taxon>
        <taxon>Diversisporales</taxon>
        <taxon>Gigasporaceae</taxon>
        <taxon>Gigaspora</taxon>
    </lineage>
</organism>
<proteinExistence type="predicted"/>
<feature type="region of interest" description="Disordered" evidence="1">
    <location>
        <begin position="1"/>
        <end position="26"/>
    </location>
</feature>
<sequence>MPRDKKFEKALQEAEDPKNIGQGSWALPRNATPLQKAKYKLCRQLLAYQMENKLTDREMRDRTNLSQTELEDILFYRLGKVNSEVLIEAVGRVYAPCEIENDNELTFACLILPSIIAPSPKSLSPTTRDGKKGGNLSQNNDLESINAAKNKLKNLDWLADLPQKDKLKSLNLFGNEIEEVDFAELLTNFPKLEKINLGGNPLKAKNLDNLSAEQFAKLVNDIKNQKIRINSFKGTVLMDLLEYAQELISQGNQQQQNAQYLQTLIQGGSPAKTDDGKKPGNNTPLLIGGLVVFGLVAVAVENHRLHLCEAYFQNGKKEYCVLCQGADKLEQHRGEMKDKGLFVKLEDMKSNPDLVNNEVLEKITKEGNKRLKK</sequence>